<organism evidence="2 3">
    <name type="scientific">Halalkalibacter okhensis</name>
    <dbReference type="NCBI Taxonomy" id="333138"/>
    <lineage>
        <taxon>Bacteria</taxon>
        <taxon>Bacillati</taxon>
        <taxon>Bacillota</taxon>
        <taxon>Bacilli</taxon>
        <taxon>Bacillales</taxon>
        <taxon>Bacillaceae</taxon>
        <taxon>Halalkalibacter</taxon>
    </lineage>
</organism>
<sequence>MRKSVYLIILLGVISTIMMAFYERETKIESTWIWDTQRFIDNKEPYFQFLEQNNITKLYVQIDPGIAYEKYESMIGEATARGMVVFAIDGAKDWVYSTEELRYKLGWLHTYHLQVGEASQFSGLLVDVEPYLLPEWEKEQLTLLTGYVKLIDEAADFTRKHNLPFEVAIPFWFHELELRGQRFLDVLGSSIDTFVIMSYRTDVEGENGLFALVSPYFENDIEVDIVLTVETERLQGEEKYISFSEKSEQEMFRFINQLNKHYRDDNRFQGVSVHHVDSWMDLSLKNEE</sequence>
<gene>
    <name evidence="2" type="ORF">LQ50_13970</name>
</gene>
<dbReference type="Proteomes" id="UP000030832">
    <property type="component" value="Unassembled WGS sequence"/>
</dbReference>
<feature type="transmembrane region" description="Helical" evidence="1">
    <location>
        <begin position="5"/>
        <end position="22"/>
    </location>
</feature>
<evidence type="ECO:0000256" key="1">
    <source>
        <dbReference type="SAM" id="Phobius"/>
    </source>
</evidence>
<proteinExistence type="predicted"/>
<keyword evidence="1" id="KW-0812">Transmembrane</keyword>
<dbReference type="STRING" id="333138.LQ50_13970"/>
<keyword evidence="1" id="KW-1133">Transmembrane helix</keyword>
<name>A0A0B0II25_9BACI</name>
<keyword evidence="3" id="KW-1185">Reference proteome</keyword>
<dbReference type="RefSeq" id="WP_034629992.1">
    <property type="nucleotide sequence ID" value="NZ_JRJU01000016.1"/>
</dbReference>
<reference evidence="2 3" key="1">
    <citation type="submission" date="2014-09" db="EMBL/GenBank/DDBJ databases">
        <title>Genome sequencing and annotation of Bacillus Okhensis strain Kh10-101T.</title>
        <authorList>
            <person name="Prakash J.S."/>
        </authorList>
    </citation>
    <scope>NUCLEOTIDE SEQUENCE [LARGE SCALE GENOMIC DNA]</scope>
    <source>
        <strain evidence="3">Kh10-101T</strain>
    </source>
</reference>
<evidence type="ECO:0008006" key="4">
    <source>
        <dbReference type="Google" id="ProtNLM"/>
    </source>
</evidence>
<evidence type="ECO:0000313" key="3">
    <source>
        <dbReference type="Proteomes" id="UP000030832"/>
    </source>
</evidence>
<protein>
    <recommendedName>
        <fullName evidence="4">Amidase</fullName>
    </recommendedName>
</protein>
<dbReference type="AlphaFoldDB" id="A0A0B0II25"/>
<comment type="caution">
    <text evidence="2">The sequence shown here is derived from an EMBL/GenBank/DDBJ whole genome shotgun (WGS) entry which is preliminary data.</text>
</comment>
<keyword evidence="1" id="KW-0472">Membrane</keyword>
<dbReference type="eggNOG" id="ENOG502Z7KZ">
    <property type="taxonomic scope" value="Bacteria"/>
</dbReference>
<evidence type="ECO:0000313" key="2">
    <source>
        <dbReference type="EMBL" id="KHF39724.1"/>
    </source>
</evidence>
<accession>A0A0B0II25</accession>
<dbReference type="OrthoDB" id="7054537at2"/>
<dbReference type="EMBL" id="JRJU01000016">
    <property type="protein sequence ID" value="KHF39724.1"/>
    <property type="molecule type" value="Genomic_DNA"/>
</dbReference>